<comment type="caution">
    <text evidence="1">The sequence shown here is derived from an EMBL/GenBank/DDBJ whole genome shotgun (WGS) entry which is preliminary data.</text>
</comment>
<proteinExistence type="predicted"/>
<name>A0A4U5NV83_STECR</name>
<dbReference type="AlphaFoldDB" id="A0A4U5NV83"/>
<gene>
    <name evidence="1" type="ORF">L596_011580</name>
</gene>
<accession>A0A4U5NV83</accession>
<keyword evidence="2" id="KW-1185">Reference proteome</keyword>
<organism evidence="1 2">
    <name type="scientific">Steinernema carpocapsae</name>
    <name type="common">Entomopathogenic nematode</name>
    <dbReference type="NCBI Taxonomy" id="34508"/>
    <lineage>
        <taxon>Eukaryota</taxon>
        <taxon>Metazoa</taxon>
        <taxon>Ecdysozoa</taxon>
        <taxon>Nematoda</taxon>
        <taxon>Chromadorea</taxon>
        <taxon>Rhabditida</taxon>
        <taxon>Tylenchina</taxon>
        <taxon>Panagrolaimomorpha</taxon>
        <taxon>Strongyloidoidea</taxon>
        <taxon>Steinernematidae</taxon>
        <taxon>Steinernema</taxon>
    </lineage>
</organism>
<sequence length="81" mass="9034">MTFPNIIVVSIKLQTMTHSGTAVTYVYEILPFKSRSKSDLQKPVNEKAIQCVLKVFAKKDRKPSHDHIGCFAKARSSIPGT</sequence>
<dbReference type="Proteomes" id="UP000298663">
    <property type="component" value="Unassembled WGS sequence"/>
</dbReference>
<reference evidence="1 2" key="2">
    <citation type="journal article" date="2019" name="G3 (Bethesda)">
        <title>Hybrid Assembly of the Genome of the Entomopathogenic Nematode Steinernema carpocapsae Identifies the X-Chromosome.</title>
        <authorList>
            <person name="Serra L."/>
            <person name="Macchietto M."/>
            <person name="Macias-Munoz A."/>
            <person name="McGill C.J."/>
            <person name="Rodriguez I.M."/>
            <person name="Rodriguez B."/>
            <person name="Murad R."/>
            <person name="Mortazavi A."/>
        </authorList>
    </citation>
    <scope>NUCLEOTIDE SEQUENCE [LARGE SCALE GENOMIC DNA]</scope>
    <source>
        <strain evidence="1 2">ALL</strain>
    </source>
</reference>
<dbReference type="EMBL" id="AZBU02000003">
    <property type="protein sequence ID" value="TKR87124.1"/>
    <property type="molecule type" value="Genomic_DNA"/>
</dbReference>
<reference evidence="1 2" key="1">
    <citation type="journal article" date="2015" name="Genome Biol.">
        <title>Comparative genomics of Steinernema reveals deeply conserved gene regulatory networks.</title>
        <authorList>
            <person name="Dillman A.R."/>
            <person name="Macchietto M."/>
            <person name="Porter C.F."/>
            <person name="Rogers A."/>
            <person name="Williams B."/>
            <person name="Antoshechkin I."/>
            <person name="Lee M.M."/>
            <person name="Goodwin Z."/>
            <person name="Lu X."/>
            <person name="Lewis E.E."/>
            <person name="Goodrich-Blair H."/>
            <person name="Stock S.P."/>
            <person name="Adams B.J."/>
            <person name="Sternberg P.W."/>
            <person name="Mortazavi A."/>
        </authorList>
    </citation>
    <scope>NUCLEOTIDE SEQUENCE [LARGE SCALE GENOMIC DNA]</scope>
    <source>
        <strain evidence="1 2">ALL</strain>
    </source>
</reference>
<evidence type="ECO:0000313" key="2">
    <source>
        <dbReference type="Proteomes" id="UP000298663"/>
    </source>
</evidence>
<evidence type="ECO:0000313" key="1">
    <source>
        <dbReference type="EMBL" id="TKR87124.1"/>
    </source>
</evidence>
<protein>
    <submittedName>
        <fullName evidence="1">Uncharacterized protein</fullName>
    </submittedName>
</protein>